<comment type="caution">
    <text evidence="1">The sequence shown here is derived from an EMBL/GenBank/DDBJ whole genome shotgun (WGS) entry which is preliminary data.</text>
</comment>
<accession>A0ABT0T724</accession>
<protein>
    <submittedName>
        <fullName evidence="1">Uncharacterized protein</fullName>
    </submittedName>
</protein>
<name>A0ABT0T724_9GAMM</name>
<proteinExistence type="predicted"/>
<dbReference type="RefSeq" id="WP_250064006.1">
    <property type="nucleotide sequence ID" value="NZ_JAMJPK010000015.1"/>
</dbReference>
<feature type="non-terminal residue" evidence="1">
    <location>
        <position position="1"/>
    </location>
</feature>
<dbReference type="Proteomes" id="UP001165369">
    <property type="component" value="Unassembled WGS sequence"/>
</dbReference>
<evidence type="ECO:0000313" key="1">
    <source>
        <dbReference type="EMBL" id="MCL7942321.1"/>
    </source>
</evidence>
<reference evidence="1" key="1">
    <citation type="submission" date="2022-05" db="EMBL/GenBank/DDBJ databases">
        <title>Halomonas geminus sp. nov. and Halomonas llamarensis sp. nov. isolated from high-altitude salars of the Atacama Desert.</title>
        <authorList>
            <person name="Hintersatz C."/>
            <person name="Rojas L.A."/>
            <person name="Wei T.-S."/>
            <person name="Kutschke S."/>
            <person name="Lehmann F."/>
            <person name="Jain R."/>
            <person name="Pollmann K."/>
        </authorList>
    </citation>
    <scope>NUCLEOTIDE SEQUENCE</scope>
    <source>
        <strain evidence="1">ATCH28</strain>
    </source>
</reference>
<sequence length="122" mass="13943">RRRRISRSVLGDVMDRCPLINRWAPNVAGQGLPRKVCSPAAYAEAADLTGRYRATEITALLMGGNLEAAREIAERLRWAVVRSNDKRAPDQARLSPSIRVAELWPDERPFYQRLEEAWQFHS</sequence>
<gene>
    <name evidence="1" type="ORF">M8009_18790</name>
</gene>
<organism evidence="1 2">
    <name type="scientific">Halomonas gemina</name>
    <dbReference type="NCBI Taxonomy" id="2945105"/>
    <lineage>
        <taxon>Bacteria</taxon>
        <taxon>Pseudomonadati</taxon>
        <taxon>Pseudomonadota</taxon>
        <taxon>Gammaproteobacteria</taxon>
        <taxon>Oceanospirillales</taxon>
        <taxon>Halomonadaceae</taxon>
        <taxon>Halomonas</taxon>
    </lineage>
</organism>
<dbReference type="EMBL" id="JAMJPK010000015">
    <property type="protein sequence ID" value="MCL7942321.1"/>
    <property type="molecule type" value="Genomic_DNA"/>
</dbReference>
<keyword evidence="2" id="KW-1185">Reference proteome</keyword>
<evidence type="ECO:0000313" key="2">
    <source>
        <dbReference type="Proteomes" id="UP001165369"/>
    </source>
</evidence>